<keyword evidence="5" id="KW-1185">Reference proteome</keyword>
<dbReference type="Pfam" id="PF00293">
    <property type="entry name" value="NUDIX"/>
    <property type="match status" value="1"/>
</dbReference>
<dbReference type="SUPFAM" id="SSF55811">
    <property type="entry name" value="Nudix"/>
    <property type="match status" value="1"/>
</dbReference>
<dbReference type="PROSITE" id="PS00893">
    <property type="entry name" value="NUDIX_BOX"/>
    <property type="match status" value="1"/>
</dbReference>
<dbReference type="PANTHER" id="PTHR43046">
    <property type="entry name" value="GDP-MANNOSE MANNOSYL HYDROLASE"/>
    <property type="match status" value="1"/>
</dbReference>
<dbReference type="CDD" id="cd18879">
    <property type="entry name" value="NUDIX_Hydrolase"/>
    <property type="match status" value="1"/>
</dbReference>
<reference evidence="4 5" key="1">
    <citation type="submission" date="2023-10" db="EMBL/GenBank/DDBJ databases">
        <title>Y20.</title>
        <authorList>
            <person name="Zhang G."/>
            <person name="Ding Y."/>
        </authorList>
    </citation>
    <scope>NUCLEOTIDE SEQUENCE [LARGE SCALE GENOMIC DNA]</scope>
    <source>
        <strain evidence="4 5">Y20</strain>
    </source>
</reference>
<accession>A0AAU0MII5</accession>
<proteinExistence type="predicted"/>
<evidence type="ECO:0000259" key="3">
    <source>
        <dbReference type="PROSITE" id="PS51462"/>
    </source>
</evidence>
<dbReference type="KEGG" id="mliy:RYJ27_04510"/>
<dbReference type="EMBL" id="CP137080">
    <property type="protein sequence ID" value="WOQ70476.1"/>
    <property type="molecule type" value="Genomic_DNA"/>
</dbReference>
<sequence>MPTPDFVLALRRHIGHAPLPLVGVTAVVVRADEVLMGRRSDNGAWAPISGIVDPGEEPAETARREALEEAGIRIRVERLLSVHQVPRITHVGGDQVDYLDIAFLCIWEDGDPWPADGELTQLRWMAPHDAIALAPEGKKRAIRLALSGAPEAFFER</sequence>
<dbReference type="InterPro" id="IPR015797">
    <property type="entry name" value="NUDIX_hydrolase-like_dom_sf"/>
</dbReference>
<dbReference type="InterPro" id="IPR020084">
    <property type="entry name" value="NUDIX_hydrolase_CS"/>
</dbReference>
<dbReference type="AlphaFoldDB" id="A0AAU0MII5"/>
<name>A0AAU0MII5_9MICO</name>
<protein>
    <submittedName>
        <fullName evidence="4">NUDIX domain-containing protein</fullName>
    </submittedName>
</protein>
<evidence type="ECO:0000256" key="1">
    <source>
        <dbReference type="ARBA" id="ARBA00001946"/>
    </source>
</evidence>
<dbReference type="GO" id="GO:0016787">
    <property type="term" value="F:hydrolase activity"/>
    <property type="evidence" value="ECO:0007669"/>
    <property type="project" value="UniProtKB-KW"/>
</dbReference>
<evidence type="ECO:0000256" key="2">
    <source>
        <dbReference type="ARBA" id="ARBA00022801"/>
    </source>
</evidence>
<feature type="domain" description="Nudix hydrolase" evidence="3">
    <location>
        <begin position="19"/>
        <end position="147"/>
    </location>
</feature>
<dbReference type="PROSITE" id="PS51462">
    <property type="entry name" value="NUDIX"/>
    <property type="match status" value="1"/>
</dbReference>
<dbReference type="Gene3D" id="3.90.79.10">
    <property type="entry name" value="Nucleoside Triphosphate Pyrophosphohydrolase"/>
    <property type="match status" value="1"/>
</dbReference>
<dbReference type="RefSeq" id="WP_330171557.1">
    <property type="nucleotide sequence ID" value="NZ_CP137080.1"/>
</dbReference>
<dbReference type="PANTHER" id="PTHR43046:SF14">
    <property type="entry name" value="MUTT_NUDIX FAMILY PROTEIN"/>
    <property type="match status" value="1"/>
</dbReference>
<comment type="cofactor">
    <cofactor evidence="1">
        <name>Mg(2+)</name>
        <dbReference type="ChEBI" id="CHEBI:18420"/>
    </cofactor>
</comment>
<evidence type="ECO:0000313" key="5">
    <source>
        <dbReference type="Proteomes" id="UP001329313"/>
    </source>
</evidence>
<keyword evidence="2" id="KW-0378">Hydrolase</keyword>
<dbReference type="InterPro" id="IPR000086">
    <property type="entry name" value="NUDIX_hydrolase_dom"/>
</dbReference>
<dbReference type="Proteomes" id="UP001329313">
    <property type="component" value="Chromosome"/>
</dbReference>
<organism evidence="4 5">
    <name type="scientific">Microbacterium limosum</name>
    <dbReference type="NCBI Taxonomy" id="3079935"/>
    <lineage>
        <taxon>Bacteria</taxon>
        <taxon>Bacillati</taxon>
        <taxon>Actinomycetota</taxon>
        <taxon>Actinomycetes</taxon>
        <taxon>Micrococcales</taxon>
        <taxon>Microbacteriaceae</taxon>
        <taxon>Microbacterium</taxon>
    </lineage>
</organism>
<evidence type="ECO:0000313" key="4">
    <source>
        <dbReference type="EMBL" id="WOQ70476.1"/>
    </source>
</evidence>
<gene>
    <name evidence="4" type="ORF">RYJ27_04510</name>
</gene>